<feature type="transmembrane region" description="Helical" evidence="1">
    <location>
        <begin position="169"/>
        <end position="190"/>
    </location>
</feature>
<feature type="transmembrane region" description="Helical" evidence="1">
    <location>
        <begin position="197"/>
        <end position="215"/>
    </location>
</feature>
<keyword evidence="1" id="KW-1133">Transmembrane helix</keyword>
<accession>A0ABP8K0Z6</accession>
<comment type="caution">
    <text evidence="3">The sequence shown here is derived from an EMBL/GenBank/DDBJ whole genome shotgun (WGS) entry which is preliminary data.</text>
</comment>
<reference evidence="4" key="1">
    <citation type="journal article" date="2019" name="Int. J. Syst. Evol. Microbiol.">
        <title>The Global Catalogue of Microorganisms (GCM) 10K type strain sequencing project: providing services to taxonomists for standard genome sequencing and annotation.</title>
        <authorList>
            <consortium name="The Broad Institute Genomics Platform"/>
            <consortium name="The Broad Institute Genome Sequencing Center for Infectious Disease"/>
            <person name="Wu L."/>
            <person name="Ma J."/>
        </authorList>
    </citation>
    <scope>NUCLEOTIDE SEQUENCE [LARGE SCALE GENOMIC DNA]</scope>
    <source>
        <strain evidence="4">JCM 17809</strain>
    </source>
</reference>
<dbReference type="Proteomes" id="UP001500945">
    <property type="component" value="Unassembled WGS sequence"/>
</dbReference>
<feature type="transmembrane region" description="Helical" evidence="1">
    <location>
        <begin position="221"/>
        <end position="239"/>
    </location>
</feature>
<evidence type="ECO:0000259" key="2">
    <source>
        <dbReference type="Pfam" id="PF02517"/>
    </source>
</evidence>
<feature type="transmembrane region" description="Helical" evidence="1">
    <location>
        <begin position="43"/>
        <end position="61"/>
    </location>
</feature>
<proteinExistence type="predicted"/>
<dbReference type="EMBL" id="BAABGM010000003">
    <property type="protein sequence ID" value="GAA4399072.1"/>
    <property type="molecule type" value="Genomic_DNA"/>
</dbReference>
<evidence type="ECO:0000313" key="3">
    <source>
        <dbReference type="EMBL" id="GAA4399072.1"/>
    </source>
</evidence>
<evidence type="ECO:0000313" key="4">
    <source>
        <dbReference type="Proteomes" id="UP001500945"/>
    </source>
</evidence>
<protein>
    <recommendedName>
        <fullName evidence="2">CAAX prenyl protease 2/Lysostaphin resistance protein A-like domain-containing protein</fullName>
    </recommendedName>
</protein>
<gene>
    <name evidence="3" type="ORF">GCM10023168_05840</name>
</gene>
<keyword evidence="1" id="KW-0812">Transmembrane</keyword>
<feature type="transmembrane region" description="Helical" evidence="1">
    <location>
        <begin position="21"/>
        <end position="37"/>
    </location>
</feature>
<feature type="transmembrane region" description="Helical" evidence="1">
    <location>
        <begin position="270"/>
        <end position="292"/>
    </location>
</feature>
<organism evidence="3 4">
    <name type="scientific">Fodinibacter luteus</name>
    <dbReference type="NCBI Taxonomy" id="552064"/>
    <lineage>
        <taxon>Bacteria</taxon>
        <taxon>Bacillati</taxon>
        <taxon>Actinomycetota</taxon>
        <taxon>Actinomycetes</taxon>
        <taxon>Micrococcales</taxon>
        <taxon>Intrasporangiaceae</taxon>
        <taxon>Fodinibacter (ex Wang et al. 2009)</taxon>
    </lineage>
</organism>
<name>A0ABP8K0Z6_9MICO</name>
<dbReference type="InterPro" id="IPR003675">
    <property type="entry name" value="Rce1/LyrA-like_dom"/>
</dbReference>
<keyword evidence="1" id="KW-0472">Membrane</keyword>
<feature type="transmembrane region" description="Helical" evidence="1">
    <location>
        <begin position="100"/>
        <end position="123"/>
    </location>
</feature>
<feature type="domain" description="CAAX prenyl protease 2/Lysostaphin resistance protein A-like" evidence="2">
    <location>
        <begin position="168"/>
        <end position="250"/>
    </location>
</feature>
<sequence length="316" mass="34058">MAVTHEPATRPRSAPRVSTRTLVWFLFCVLALLGLDLVDLQVWASVVVLAALVLAGVPALRPHASARVDRTDLVVLAAMYVTVVLLFRLAFQVFTTDNVLGLFLCFAAGLLLGVVGPVVYSVWGRHRPLRSLGLGAHELRPTLAMGVVLAAAQFLVTFQGYTLPAPAKWVPLLGMSLVVGLFEAVFFRGFVQGRLEASFGAVPAVAGAAVLYALYHVGYGMGVSEMWFLLALGVVYAVAFRLTTNVLIVWPLLTPMGAFFNNLTGGDIDLPWASLLGFADVAMLMAAAIWVAHRRERKNHTRAQASHEVAEASHVT</sequence>
<dbReference type="Pfam" id="PF02517">
    <property type="entry name" value="Rce1-like"/>
    <property type="match status" value="1"/>
</dbReference>
<evidence type="ECO:0000256" key="1">
    <source>
        <dbReference type="SAM" id="Phobius"/>
    </source>
</evidence>
<feature type="transmembrane region" description="Helical" evidence="1">
    <location>
        <begin position="73"/>
        <end position="94"/>
    </location>
</feature>
<keyword evidence="4" id="KW-1185">Reference proteome</keyword>